<evidence type="ECO:0000313" key="2">
    <source>
        <dbReference type="Proteomes" id="UP000554482"/>
    </source>
</evidence>
<organism evidence="1 2">
    <name type="scientific">Thalictrum thalictroides</name>
    <name type="common">Rue-anemone</name>
    <name type="synonym">Anemone thalictroides</name>
    <dbReference type="NCBI Taxonomy" id="46969"/>
    <lineage>
        <taxon>Eukaryota</taxon>
        <taxon>Viridiplantae</taxon>
        <taxon>Streptophyta</taxon>
        <taxon>Embryophyta</taxon>
        <taxon>Tracheophyta</taxon>
        <taxon>Spermatophyta</taxon>
        <taxon>Magnoliopsida</taxon>
        <taxon>Ranunculales</taxon>
        <taxon>Ranunculaceae</taxon>
        <taxon>Thalictroideae</taxon>
        <taxon>Thalictrum</taxon>
    </lineage>
</organism>
<comment type="caution">
    <text evidence="1">The sequence shown here is derived from an EMBL/GenBank/DDBJ whole genome shotgun (WGS) entry which is preliminary data.</text>
</comment>
<name>A0A7J6VPT7_THATH</name>
<dbReference type="AlphaFoldDB" id="A0A7J6VPT7"/>
<evidence type="ECO:0000313" key="1">
    <source>
        <dbReference type="EMBL" id="KAF5186578.1"/>
    </source>
</evidence>
<gene>
    <name evidence="1" type="ORF">FRX31_023835</name>
</gene>
<dbReference type="Proteomes" id="UP000554482">
    <property type="component" value="Unassembled WGS sequence"/>
</dbReference>
<protein>
    <submittedName>
        <fullName evidence="1">Uncharacterized protein</fullName>
    </submittedName>
</protein>
<keyword evidence="2" id="KW-1185">Reference proteome</keyword>
<proteinExistence type="predicted"/>
<dbReference type="EMBL" id="JABWDY010029088">
    <property type="protein sequence ID" value="KAF5186578.1"/>
    <property type="molecule type" value="Genomic_DNA"/>
</dbReference>
<feature type="non-terminal residue" evidence="1">
    <location>
        <position position="61"/>
    </location>
</feature>
<accession>A0A7J6VPT7</accession>
<reference evidence="1 2" key="1">
    <citation type="submission" date="2020-06" db="EMBL/GenBank/DDBJ databases">
        <title>Transcriptomic and genomic resources for Thalictrum thalictroides and T. hernandezii: Facilitating candidate gene discovery in an emerging model plant lineage.</title>
        <authorList>
            <person name="Arias T."/>
            <person name="Riano-Pachon D.M."/>
            <person name="Di Stilio V.S."/>
        </authorList>
    </citation>
    <scope>NUCLEOTIDE SEQUENCE [LARGE SCALE GENOMIC DNA]</scope>
    <source>
        <strain evidence="2">cv. WT478/WT964</strain>
        <tissue evidence="1">Leaves</tissue>
    </source>
</reference>
<sequence length="61" mass="7348">MMRLKDRLKQKTLISVTRRKQLNCWAHCVLIPTMERGQLNCMSILCLYMLNCLKMISQRKY</sequence>